<dbReference type="PROSITE" id="PS50827">
    <property type="entry name" value="DDT"/>
    <property type="match status" value="1"/>
</dbReference>
<feature type="compositionally biased region" description="Low complexity" evidence="9">
    <location>
        <begin position="293"/>
        <end position="315"/>
    </location>
</feature>
<dbReference type="PANTHER" id="PTHR13900:SF0">
    <property type="entry name" value="TRANSCRIPTION INITIATION FACTOR TFIID SUBUNIT 1"/>
    <property type="match status" value="1"/>
</dbReference>
<evidence type="ECO:0000256" key="1">
    <source>
        <dbReference type="ARBA" id="ARBA00004123"/>
    </source>
</evidence>
<proteinExistence type="predicted"/>
<evidence type="ECO:0000259" key="10">
    <source>
        <dbReference type="PROSITE" id="PS50014"/>
    </source>
</evidence>
<organism evidence="12">
    <name type="scientific">Mucochytrium quahogii</name>
    <dbReference type="NCBI Taxonomy" id="96639"/>
    <lineage>
        <taxon>Eukaryota</taxon>
        <taxon>Sar</taxon>
        <taxon>Stramenopiles</taxon>
        <taxon>Bigyra</taxon>
        <taxon>Labyrinthulomycetes</taxon>
        <taxon>Thraustochytrida</taxon>
        <taxon>Thraustochytriidae</taxon>
        <taxon>Mucochytrium</taxon>
    </lineage>
</organism>
<dbReference type="InterPro" id="IPR013083">
    <property type="entry name" value="Znf_RING/FYVE/PHD"/>
</dbReference>
<name>A0A7S2RSS3_9STRA</name>
<feature type="compositionally biased region" description="Basic and acidic residues" evidence="9">
    <location>
        <begin position="11"/>
        <end position="21"/>
    </location>
</feature>
<feature type="compositionally biased region" description="Basic and acidic residues" evidence="9">
    <location>
        <begin position="616"/>
        <end position="657"/>
    </location>
</feature>
<dbReference type="InterPro" id="IPR040240">
    <property type="entry name" value="TAF1"/>
</dbReference>
<feature type="region of interest" description="Disordered" evidence="9">
    <location>
        <begin position="1"/>
        <end position="22"/>
    </location>
</feature>
<keyword evidence="3" id="KW-0863">Zinc-finger</keyword>
<dbReference type="CDD" id="cd04369">
    <property type="entry name" value="Bromodomain"/>
    <property type="match status" value="1"/>
</dbReference>
<feature type="region of interest" description="Disordered" evidence="9">
    <location>
        <begin position="534"/>
        <end position="708"/>
    </location>
</feature>
<dbReference type="PANTHER" id="PTHR13900">
    <property type="entry name" value="TRANSCRIPTION INITIATION FACTOR TFIID"/>
    <property type="match status" value="1"/>
</dbReference>
<evidence type="ECO:0000256" key="5">
    <source>
        <dbReference type="ARBA" id="ARBA00023117"/>
    </source>
</evidence>
<feature type="domain" description="Bromo" evidence="10">
    <location>
        <begin position="175"/>
        <end position="248"/>
    </location>
</feature>
<evidence type="ECO:0000256" key="9">
    <source>
        <dbReference type="SAM" id="MobiDB-lite"/>
    </source>
</evidence>
<dbReference type="GO" id="GO:0005669">
    <property type="term" value="C:transcription factor TFIID complex"/>
    <property type="evidence" value="ECO:0007669"/>
    <property type="project" value="InterPro"/>
</dbReference>
<evidence type="ECO:0000256" key="2">
    <source>
        <dbReference type="ARBA" id="ARBA00022723"/>
    </source>
</evidence>
<dbReference type="CDD" id="cd15568">
    <property type="entry name" value="PHD5_NSD"/>
    <property type="match status" value="1"/>
</dbReference>
<feature type="coiled-coil region" evidence="8">
    <location>
        <begin position="1882"/>
        <end position="1909"/>
    </location>
</feature>
<feature type="compositionally biased region" description="Basic residues" evidence="9">
    <location>
        <begin position="534"/>
        <end position="544"/>
    </location>
</feature>
<feature type="compositionally biased region" description="Basic and acidic residues" evidence="9">
    <location>
        <begin position="666"/>
        <end position="691"/>
    </location>
</feature>
<dbReference type="EMBL" id="HBHK01010594">
    <property type="protein sequence ID" value="CAD9679630.1"/>
    <property type="molecule type" value="Transcribed_RNA"/>
</dbReference>
<keyword evidence="4" id="KW-0862">Zinc</keyword>
<evidence type="ECO:0000256" key="7">
    <source>
        <dbReference type="PROSITE-ProRule" id="PRU00035"/>
    </source>
</evidence>
<feature type="compositionally biased region" description="Acidic residues" evidence="9">
    <location>
        <begin position="566"/>
        <end position="593"/>
    </location>
</feature>
<dbReference type="SUPFAM" id="SSF57903">
    <property type="entry name" value="FYVE/PHD zinc finger"/>
    <property type="match status" value="1"/>
</dbReference>
<dbReference type="InterPro" id="IPR001487">
    <property type="entry name" value="Bromodomain"/>
</dbReference>
<evidence type="ECO:0000259" key="11">
    <source>
        <dbReference type="PROSITE" id="PS50827"/>
    </source>
</evidence>
<dbReference type="Pfam" id="PF00439">
    <property type="entry name" value="Bromodomain"/>
    <property type="match status" value="2"/>
</dbReference>
<gene>
    <name evidence="12" type="ORF">QSP1433_LOCUS6626</name>
</gene>
<feature type="compositionally biased region" description="Basic residues" evidence="9">
    <location>
        <begin position="316"/>
        <end position="327"/>
    </location>
</feature>
<sequence length="2080" mass="233110">MSKLGSGIDNDGEKTPTEGDAHSYQLTNEQLAKLGFVWKTLIRFHGQGRFSYFSLEELEEAVCFKRISNLLEEVHMSMLRVVVGEHNKWWNEFPTSAPAMMYRKELRDELVESGSWDLVLANLILFEEGKPLKKVAAQTWVPPVVVAQQPREEEEACDVSEDWVSECLAIISAMANSEDAAIFRGPMHLNEGVIEDDYKRVIETPIDLTIIKNKLLEGNYSKIQDLTTDLQLMWDNCHAYFQPESKEVMASKNIIDAFDDMLFTVEQRISLQTAKAKELELAPKLEISVANEGGAATPPSASQSPSGSAASPSSRGSKKKKKRRAKSPKQGENGYDSSSSASSGDGDDRSVGMTYNGSGMTVDELDCLATIVNTVLRNRYDALDVNQRCEFLSWLTHRFMFSELFRVQLEKDQAEALECRAKIVVAKQKMTKRANGIEQKRQGRETELAAKLRTYQYRVQRSLKVQAKQQAKFESSTDDRDIENMKEKVAKFADLTGRTFFTKQADNSLRVGILDLLPASAVKIPRKRAIKLKVAKKRVRKSARKKDPNQKSPKQIKKKRKLAKETEDDEDDEDDEDEDYEDEDDEDDEDDGEALGTPANEGKAESNVETTVSTPTDKKAETKAQSEEEKTDESAKKEENTEISEEEKKSKGDPAEKESEEVEENEGNKMEAIEKKSEQVEGKAQDEENKIELNTGSSAKKGGSGKELNPEAYTRMFFKGIYDDGGIVTQIEFDDALSKLVPLDSELWRDEAEMADTETAEYPKYYIITREECPVDLVNQVVLTAYGWGRVQSVEKEGDEPVRFIVRLGKWGGIGHFGPSAITHVRADMGMIEARFRVELVTDMSDIVKLDPKQVGQLQKLNDQLEDIENRVRWSPSTKFGSVNVWGFERMMFLENEAEQRRAVVRSKGELLDISKSGVSGSTLRELESEKPPDDCLESTKQIATNILSNLEKNPFTAASFLNYANQEIATAENDLIPFLLTKIPGLSGAELHSKVEGVRYALLRLEGNLLPFLTQKYRTQPSKRMKWLEQVRTYGFNVSDLRDYTPIIKSLLVLETDLIRQFGICEKSRDSPVKTNSQVTTVTNESEKTAVKKVDDNNAWEKILSKASAMLDSGAVEMATLHLKPTLVKGPETEFVKLCVQAFEERYKAGFNGDAIEKLVVWASENGWSALNSLLKDKFDGNDLMALFTARSRKPRAAKKQNVSYTDKTQKTKTEQALEEVASKEDNTLWQVKEGVQVPSKFLTEFLHRWLPKRHLWRRLLLAKDITLDLIMKYVMCFEQNAQCLMAGLTFENCLKLFSNPTNISPSFFKLELGDEVVYDFGRHELCAKVELEEYKSVRANLKKWASNDGVDLPFPNLGPAGFSMNWLGEEPRVPSGGAKFSTFQLYSIQYFAGGGQPYCVLALGPVGKKTSTVQRDAEDDQTLFFNGRRRLFDKLCKTDDCRKYVIDGNFGYCEMHREVSEIPVSLRAKARRVRESVEAAAGVAPPKAFTATAVGTPAGNDEEDDLCYICQDGGKLACCDKVGCPKVYHQSCVKVRITGTQWECPLHWTTFEKFQKAKNSLFMDVLDKTCGTKNALPFLHPVEGQVGYTDVVKQPICLKDMRYKALFCLYENRESFLADAELIASNCHAWCDERYPDLPPMADRLLRTAHAALRKVRGELDRVEKQASKPTNEEQPPTTAANVAAPTIAEKTQINTENSTKRKVETAKLDMTTKPAKKKKGASVTPRSTSRRSAAVKARAAVAQNVAQDLGGSMLPVAKAETDCGTCSNCVLKLDPLTQLYDGPAIRCLKLAANDDLGVCIEIKKQPVITCNDRNDIDVWQNPVGLVCGVRDPKKKLFILVVPLSKRYPAYALTKTGWEAVCEIDDEKGRARSAYQMYATQKATVEAQQAEEEARQLAHLRTLHQQQFLAQQQQIALLKQQQQMQLQMQQQAVAVAAASAASQPHGGAHNDLYGMSAEMYSQADLAQRMYQQQQQQQQQYHGQFQSFDQYGGYNQIAAGAQQYANANLGGGYGYGQQQHPMSGRGTAGYPGYPQPHYYGNGASGMYGMYGQQQQGPTGQQQLEQSQQQQGAHDEQQFN</sequence>
<feature type="compositionally biased region" description="Low complexity" evidence="9">
    <location>
        <begin position="328"/>
        <end position="344"/>
    </location>
</feature>
<evidence type="ECO:0000256" key="8">
    <source>
        <dbReference type="SAM" id="Coils"/>
    </source>
</evidence>
<dbReference type="InterPro" id="IPR011011">
    <property type="entry name" value="Znf_FYVE_PHD"/>
</dbReference>
<dbReference type="Gene3D" id="1.20.920.10">
    <property type="entry name" value="Bromodomain-like"/>
    <property type="match status" value="2"/>
</dbReference>
<dbReference type="InterPro" id="IPR036427">
    <property type="entry name" value="Bromodomain-like_sf"/>
</dbReference>
<evidence type="ECO:0000256" key="6">
    <source>
        <dbReference type="ARBA" id="ARBA00023242"/>
    </source>
</evidence>
<keyword evidence="5 7" id="KW-0103">Bromodomain</keyword>
<dbReference type="GO" id="GO:0004402">
    <property type="term" value="F:histone acetyltransferase activity"/>
    <property type="evidence" value="ECO:0007669"/>
    <property type="project" value="InterPro"/>
</dbReference>
<feature type="region of interest" description="Disordered" evidence="9">
    <location>
        <begin position="2050"/>
        <end position="2080"/>
    </location>
</feature>
<protein>
    <submittedName>
        <fullName evidence="12">Uncharacterized protein</fullName>
    </submittedName>
</protein>
<keyword evidence="6" id="KW-0539">Nucleus</keyword>
<dbReference type="SMART" id="SM00297">
    <property type="entry name" value="BROMO"/>
    <property type="match status" value="2"/>
</dbReference>
<dbReference type="GO" id="GO:0016251">
    <property type="term" value="F:RNA polymerase II general transcription initiation factor activity"/>
    <property type="evidence" value="ECO:0007669"/>
    <property type="project" value="InterPro"/>
</dbReference>
<dbReference type="SUPFAM" id="SSF47370">
    <property type="entry name" value="Bromodomain"/>
    <property type="match status" value="2"/>
</dbReference>
<dbReference type="InterPro" id="IPR018501">
    <property type="entry name" value="DDT_dom"/>
</dbReference>
<keyword evidence="8" id="KW-0175">Coiled coil</keyword>
<dbReference type="GO" id="GO:0008270">
    <property type="term" value="F:zinc ion binding"/>
    <property type="evidence" value="ECO:0007669"/>
    <property type="project" value="UniProtKB-KW"/>
</dbReference>
<dbReference type="Gene3D" id="3.30.40.10">
    <property type="entry name" value="Zinc/RING finger domain, C3HC4 (zinc finger)"/>
    <property type="match status" value="1"/>
</dbReference>
<evidence type="ECO:0000256" key="4">
    <source>
        <dbReference type="ARBA" id="ARBA00022833"/>
    </source>
</evidence>
<feature type="region of interest" description="Disordered" evidence="9">
    <location>
        <begin position="292"/>
        <end position="355"/>
    </location>
</feature>
<dbReference type="GO" id="GO:0017025">
    <property type="term" value="F:TBP-class protein binding"/>
    <property type="evidence" value="ECO:0007669"/>
    <property type="project" value="InterPro"/>
</dbReference>
<comment type="subcellular location">
    <subcellularLocation>
        <location evidence="1">Nucleus</location>
    </subcellularLocation>
</comment>
<evidence type="ECO:0000256" key="3">
    <source>
        <dbReference type="ARBA" id="ARBA00022771"/>
    </source>
</evidence>
<reference evidence="12" key="1">
    <citation type="submission" date="2021-01" db="EMBL/GenBank/DDBJ databases">
        <authorList>
            <person name="Corre E."/>
            <person name="Pelletier E."/>
            <person name="Niang G."/>
            <person name="Scheremetjew M."/>
            <person name="Finn R."/>
            <person name="Kale V."/>
            <person name="Holt S."/>
            <person name="Cochrane G."/>
            <person name="Meng A."/>
            <person name="Brown T."/>
            <person name="Cohen L."/>
        </authorList>
    </citation>
    <scope>NUCLEOTIDE SEQUENCE</scope>
    <source>
        <strain evidence="12">NY070348D</strain>
    </source>
</reference>
<dbReference type="InterPro" id="IPR001965">
    <property type="entry name" value="Znf_PHD"/>
</dbReference>
<feature type="region of interest" description="Disordered" evidence="9">
    <location>
        <begin position="1714"/>
        <end position="1735"/>
    </location>
</feature>
<dbReference type="SMART" id="SM00249">
    <property type="entry name" value="PHD"/>
    <property type="match status" value="1"/>
</dbReference>
<accession>A0A7S2RSS3</accession>
<dbReference type="GO" id="GO:0051123">
    <property type="term" value="P:RNA polymerase II preinitiation complex assembly"/>
    <property type="evidence" value="ECO:0007669"/>
    <property type="project" value="TreeGrafter"/>
</dbReference>
<feature type="compositionally biased region" description="Low complexity" evidence="9">
    <location>
        <begin position="2052"/>
        <end position="2072"/>
    </location>
</feature>
<feature type="region of interest" description="Disordered" evidence="9">
    <location>
        <begin position="1662"/>
        <end position="1683"/>
    </location>
</feature>
<evidence type="ECO:0000313" key="12">
    <source>
        <dbReference type="EMBL" id="CAD9679630.1"/>
    </source>
</evidence>
<keyword evidence="2" id="KW-0479">Metal-binding</keyword>
<feature type="domain" description="DDT" evidence="11">
    <location>
        <begin position="28"/>
        <end position="88"/>
    </location>
</feature>
<dbReference type="PROSITE" id="PS50014">
    <property type="entry name" value="BROMODOMAIN_2"/>
    <property type="match status" value="1"/>
</dbReference>
<dbReference type="Pfam" id="PF02791">
    <property type="entry name" value="DDT"/>
    <property type="match status" value="1"/>
</dbReference>